<reference evidence="2" key="1">
    <citation type="submission" date="2022-02" db="EMBL/GenBank/DDBJ databases">
        <authorList>
            <person name="Henning P.M."/>
            <person name="McCubbin A.G."/>
            <person name="Shore J.S."/>
        </authorList>
    </citation>
    <scope>NUCLEOTIDE SEQUENCE</scope>
    <source>
        <strain evidence="2">F60SS</strain>
        <tissue evidence="2">Leaves</tissue>
    </source>
</reference>
<evidence type="ECO:0000256" key="1">
    <source>
        <dbReference type="SAM" id="Phobius"/>
    </source>
</evidence>
<keyword evidence="3" id="KW-1185">Reference proteome</keyword>
<feature type="transmembrane region" description="Helical" evidence="1">
    <location>
        <begin position="28"/>
        <end position="50"/>
    </location>
</feature>
<accession>A0A9Q0JQS2</accession>
<name>A0A9Q0JQS2_9ROSI</name>
<keyword evidence="1" id="KW-1133">Transmembrane helix</keyword>
<sequence>MATAAMMAGVAVSGRRPWKLLSVITRKIGSPVTTLWTLSIMMILGGLWTVMMRNGNGGLRAYSMNMKSAIECPNLGRFSCVAIFVP</sequence>
<keyword evidence="1" id="KW-0812">Transmembrane</keyword>
<gene>
    <name evidence="2" type="ORF">Tsubulata_018991</name>
</gene>
<keyword evidence="1" id="KW-0472">Membrane</keyword>
<dbReference type="EMBL" id="JAKUCV010000516">
    <property type="protein sequence ID" value="KAJ4849707.1"/>
    <property type="molecule type" value="Genomic_DNA"/>
</dbReference>
<organism evidence="2 3">
    <name type="scientific">Turnera subulata</name>
    <dbReference type="NCBI Taxonomy" id="218843"/>
    <lineage>
        <taxon>Eukaryota</taxon>
        <taxon>Viridiplantae</taxon>
        <taxon>Streptophyta</taxon>
        <taxon>Embryophyta</taxon>
        <taxon>Tracheophyta</taxon>
        <taxon>Spermatophyta</taxon>
        <taxon>Magnoliopsida</taxon>
        <taxon>eudicotyledons</taxon>
        <taxon>Gunneridae</taxon>
        <taxon>Pentapetalae</taxon>
        <taxon>rosids</taxon>
        <taxon>fabids</taxon>
        <taxon>Malpighiales</taxon>
        <taxon>Passifloraceae</taxon>
        <taxon>Turnera</taxon>
    </lineage>
</organism>
<dbReference type="AlphaFoldDB" id="A0A9Q0JQS2"/>
<reference evidence="2" key="2">
    <citation type="journal article" date="2023" name="Plants (Basel)">
        <title>Annotation of the Turnera subulata (Passifloraceae) Draft Genome Reveals the S-Locus Evolved after the Divergence of Turneroideae from Passifloroideae in a Stepwise Manner.</title>
        <authorList>
            <person name="Henning P.M."/>
            <person name="Roalson E.H."/>
            <person name="Mir W."/>
            <person name="McCubbin A.G."/>
            <person name="Shore J.S."/>
        </authorList>
    </citation>
    <scope>NUCLEOTIDE SEQUENCE</scope>
    <source>
        <strain evidence="2">F60SS</strain>
    </source>
</reference>
<evidence type="ECO:0000313" key="2">
    <source>
        <dbReference type="EMBL" id="KAJ4849707.1"/>
    </source>
</evidence>
<dbReference type="Proteomes" id="UP001141552">
    <property type="component" value="Unassembled WGS sequence"/>
</dbReference>
<protein>
    <submittedName>
        <fullName evidence="2">Uncharacterized protein</fullName>
    </submittedName>
</protein>
<evidence type="ECO:0000313" key="3">
    <source>
        <dbReference type="Proteomes" id="UP001141552"/>
    </source>
</evidence>
<comment type="caution">
    <text evidence="2">The sequence shown here is derived from an EMBL/GenBank/DDBJ whole genome shotgun (WGS) entry which is preliminary data.</text>
</comment>
<proteinExistence type="predicted"/>